<gene>
    <name evidence="2" type="ordered locus">KKY_1615</name>
</gene>
<dbReference type="KEGG" id="phl:KKY_1615"/>
<dbReference type="GO" id="GO:0006629">
    <property type="term" value="P:lipid metabolic process"/>
    <property type="evidence" value="ECO:0007669"/>
    <property type="project" value="InterPro"/>
</dbReference>
<dbReference type="Proteomes" id="UP000008850">
    <property type="component" value="Chromosome"/>
</dbReference>
<evidence type="ECO:0000313" key="3">
    <source>
        <dbReference type="Proteomes" id="UP000008850"/>
    </source>
</evidence>
<protein>
    <submittedName>
        <fullName evidence="2">Glycerophosphoryl diester phosphodiesterase</fullName>
    </submittedName>
</protein>
<dbReference type="InterPro" id="IPR017946">
    <property type="entry name" value="PLC-like_Pdiesterase_TIM-brl"/>
</dbReference>
<keyword evidence="3" id="KW-1185">Reference proteome</keyword>
<dbReference type="Gene3D" id="3.20.20.190">
    <property type="entry name" value="Phosphatidylinositol (PI) phosphodiesterase"/>
    <property type="match status" value="1"/>
</dbReference>
<dbReference type="GO" id="GO:0008081">
    <property type="term" value="F:phosphoric diester hydrolase activity"/>
    <property type="evidence" value="ECO:0007669"/>
    <property type="project" value="InterPro"/>
</dbReference>
<dbReference type="EMBL" id="CP003075">
    <property type="protein sequence ID" value="AEQ51632.1"/>
    <property type="molecule type" value="Genomic_DNA"/>
</dbReference>
<dbReference type="RefSeq" id="WP_014130781.1">
    <property type="nucleotide sequence ID" value="NC_016078.1"/>
</dbReference>
<dbReference type="InterPro" id="IPR030395">
    <property type="entry name" value="GP_PDE_dom"/>
</dbReference>
<proteinExistence type="predicted"/>
<dbReference type="STRING" id="1082931.KKY_1615"/>
<dbReference type="eggNOG" id="COG0584">
    <property type="taxonomic scope" value="Bacteria"/>
</dbReference>
<evidence type="ECO:0000259" key="1">
    <source>
        <dbReference type="PROSITE" id="PS51704"/>
    </source>
</evidence>
<accession>G4RBY4</accession>
<dbReference type="PATRIC" id="fig|1082931.4.peg.1589"/>
<sequence length="249" mass="27536">MTEFPFNRPIAHRGLHDRANGIIENSRSAFEAAIERGFAIECDVQLTQDGEAVVFHDNELQRLTGQDGLVSEMTAEALCVMPLTGSASGDTPIRFSDFLAGIAGQVGLVVEIKQQDYPAQTRMLAEKILSDIAGYEGAIAFKSFDPLALNVLHKKGYRGPLGIITYDYKSHADHLNGTQKFVLRNTLHRAVSHFTFISCERTALTAPMIRLRRAFGIKVMSWTVRSKDQANAALRHADQIVFEGFDPEA</sequence>
<dbReference type="AlphaFoldDB" id="G4RBY4"/>
<dbReference type="SUPFAM" id="SSF51695">
    <property type="entry name" value="PLC-like phosphodiesterases"/>
    <property type="match status" value="1"/>
</dbReference>
<name>G4RBY4_PELHB</name>
<feature type="domain" description="GP-PDE" evidence="1">
    <location>
        <begin position="7"/>
        <end position="249"/>
    </location>
</feature>
<evidence type="ECO:0000313" key="2">
    <source>
        <dbReference type="EMBL" id="AEQ51632.1"/>
    </source>
</evidence>
<dbReference type="Pfam" id="PF03009">
    <property type="entry name" value="GDPD"/>
    <property type="match status" value="1"/>
</dbReference>
<reference evidence="2 3" key="1">
    <citation type="journal article" date="2012" name="J. Bacteriol.">
        <title>Complete genome sequence of Pelagibacterium halotolerans B2T.</title>
        <authorList>
            <person name="Huo Y.Y."/>
            <person name="Cheng H."/>
            <person name="Han X.F."/>
            <person name="Jiang X.W."/>
            <person name="Sun C."/>
            <person name="Zhang X.Q."/>
            <person name="Zhu X.F."/>
            <person name="Liu Y.F."/>
            <person name="Li P.F."/>
            <person name="Ni P.X."/>
            <person name="Wu M."/>
        </authorList>
    </citation>
    <scope>NUCLEOTIDE SEQUENCE [LARGE SCALE GENOMIC DNA]</scope>
    <source>
        <strain evidence="3">DSM 22347 / JCM 15775 / CGMCC 1.7692 / B2</strain>
    </source>
</reference>
<dbReference type="PANTHER" id="PTHR46211:SF1">
    <property type="entry name" value="GLYCEROPHOSPHODIESTER PHOSPHODIESTERASE, CYTOPLASMIC"/>
    <property type="match status" value="1"/>
</dbReference>
<dbReference type="HOGENOM" id="CLU_030006_10_0_5"/>
<dbReference type="PROSITE" id="PS51704">
    <property type="entry name" value="GP_PDE"/>
    <property type="match status" value="1"/>
</dbReference>
<dbReference type="PANTHER" id="PTHR46211">
    <property type="entry name" value="GLYCEROPHOSPHORYL DIESTER PHOSPHODIESTERASE"/>
    <property type="match status" value="1"/>
</dbReference>
<organism evidence="2 3">
    <name type="scientific">Pelagibacterium halotolerans (strain DSM 22347 / JCM 15775 / CGMCC 1.7692 / B2)</name>
    <dbReference type="NCBI Taxonomy" id="1082931"/>
    <lineage>
        <taxon>Bacteria</taxon>
        <taxon>Pseudomonadati</taxon>
        <taxon>Pseudomonadota</taxon>
        <taxon>Alphaproteobacteria</taxon>
        <taxon>Hyphomicrobiales</taxon>
        <taxon>Devosiaceae</taxon>
        <taxon>Pelagibacterium</taxon>
    </lineage>
</organism>